<evidence type="ECO:0000256" key="8">
    <source>
        <dbReference type="ARBA" id="ARBA00022741"/>
    </source>
</evidence>
<keyword evidence="16" id="KW-1133">Transmembrane helix</keyword>
<evidence type="ECO:0000259" key="17">
    <source>
        <dbReference type="PROSITE" id="PS50011"/>
    </source>
</evidence>
<keyword evidence="9 18" id="KW-0418">Kinase</keyword>
<dbReference type="PANTHER" id="PTHR45646">
    <property type="entry name" value="SERINE/THREONINE-PROTEIN KINASE DOA-RELATED"/>
    <property type="match status" value="1"/>
</dbReference>
<evidence type="ECO:0000256" key="13">
    <source>
        <dbReference type="ARBA" id="ARBA00047899"/>
    </source>
</evidence>
<dbReference type="PROSITE" id="PS00109">
    <property type="entry name" value="PROTEIN_KINASE_TYR"/>
    <property type="match status" value="1"/>
</dbReference>
<sequence length="711" mass="78776">MDQPSTPPLCDGALTDGRGNPYPPAKRKGHHVYKPIKEIEAEEVEAYREGGFHPVQLGDRLNHDFEVVAKLGHGGFGTVWLCQEGPEVEGQTAWKAVKIIAASESYADNPELQTIEELQSQGVTRAQWEAAGVMLPSRHFWLQGPNGTHLCLVFPVMGPNLRSQLEASGETVKGVLAQAGRSLQFLHAHGICHGDFRSDNILLHVNDVEKLSKKEMLTLLEEPRTEPVTLADGGEPPEEGGRAPAYLVERSDIGILGPKTQTATIDFGISYRAGDPPEFVGIPAQWAAPEAFFRTGNTGEASDVWSFICMIQEIRGRGEFFSNITRPHYVLDLEALLGPLPDSYRLAWKLELQRDGVFEDSDEEVEVAEDGTVTRVTKPVSATVEDLEDIRQDVMERSGYADYLQAMIGADRGSIQYQRDVDYVPTPTYVPWRVPEEEVFQLADLCRKVLRYDPDERISMEEVMQHEWFKGGFEEVEQKSEASPTLAIQDGTKGKTGNVPEVEKKGVTAVETGDRKATTEDEVRSKSRVKPSRIPIATKDLIAINKKAAILAAQQWYRDFGERRKRRYRPQIPAVPHHPSAGEQIFDTCVYFLSILFLISAAMFIVVLLLPIPLPPTITIPSPSSGVGHPLRFPNIVAIRQAWCGVHGCRGSGIRIAGAAAGPIPWFRTRGVSPHSVFYEGIITLPRNNMNESDKGVEKKRFKGLLVIPGI</sequence>
<evidence type="ECO:0000256" key="1">
    <source>
        <dbReference type="ARBA" id="ARBA00003747"/>
    </source>
</evidence>
<gene>
    <name evidence="18" type="ORF">PG997_006091</name>
</gene>
<keyword evidence="10" id="KW-0067">ATP-binding</keyword>
<evidence type="ECO:0000256" key="6">
    <source>
        <dbReference type="ARBA" id="ARBA00022527"/>
    </source>
</evidence>
<evidence type="ECO:0000256" key="7">
    <source>
        <dbReference type="ARBA" id="ARBA00022679"/>
    </source>
</evidence>
<dbReference type="EC" id="2.7.11.1" evidence="3"/>
<comment type="catalytic activity">
    <reaction evidence="14">
        <text>L-seryl-[protein] + ATP = O-phospho-L-seryl-[protein] + ADP + H(+)</text>
        <dbReference type="Rhea" id="RHEA:17989"/>
        <dbReference type="Rhea" id="RHEA-COMP:9863"/>
        <dbReference type="Rhea" id="RHEA-COMP:11604"/>
        <dbReference type="ChEBI" id="CHEBI:15378"/>
        <dbReference type="ChEBI" id="CHEBI:29999"/>
        <dbReference type="ChEBI" id="CHEBI:30616"/>
        <dbReference type="ChEBI" id="CHEBI:83421"/>
        <dbReference type="ChEBI" id="CHEBI:456216"/>
        <dbReference type="EC" id="2.7.11.1"/>
    </reaction>
</comment>
<dbReference type="EMBL" id="JAQQWN010000005">
    <property type="protein sequence ID" value="KAK8084820.1"/>
    <property type="molecule type" value="Genomic_DNA"/>
</dbReference>
<dbReference type="InterPro" id="IPR011009">
    <property type="entry name" value="Kinase-like_dom_sf"/>
</dbReference>
<comment type="subunit">
    <text evidence="2">Component of the EKC/KEOPS complex composed of at least BUD32, CGI121, GON7, KAE1 and PCC1; the whole complex dimerizes.</text>
</comment>
<keyword evidence="16" id="KW-0812">Transmembrane</keyword>
<feature type="domain" description="Protein kinase" evidence="17">
    <location>
        <begin position="65"/>
        <end position="469"/>
    </location>
</feature>
<dbReference type="Gene3D" id="1.10.510.10">
    <property type="entry name" value="Transferase(Phosphotransferase) domain 1"/>
    <property type="match status" value="1"/>
</dbReference>
<feature type="transmembrane region" description="Helical" evidence="16">
    <location>
        <begin position="590"/>
        <end position="610"/>
    </location>
</feature>
<evidence type="ECO:0000256" key="10">
    <source>
        <dbReference type="ARBA" id="ARBA00022840"/>
    </source>
</evidence>
<accession>A0ABR1WMQ5</accession>
<dbReference type="PANTHER" id="PTHR45646:SF11">
    <property type="entry name" value="SERINE_THREONINE-PROTEIN KINASE DOA"/>
    <property type="match status" value="1"/>
</dbReference>
<comment type="catalytic activity">
    <reaction evidence="13">
        <text>L-threonyl-[protein] + ATP = O-phospho-L-threonyl-[protein] + ADP + H(+)</text>
        <dbReference type="Rhea" id="RHEA:46608"/>
        <dbReference type="Rhea" id="RHEA-COMP:11060"/>
        <dbReference type="Rhea" id="RHEA-COMP:11605"/>
        <dbReference type="ChEBI" id="CHEBI:15378"/>
        <dbReference type="ChEBI" id="CHEBI:30013"/>
        <dbReference type="ChEBI" id="CHEBI:30616"/>
        <dbReference type="ChEBI" id="CHEBI:61977"/>
        <dbReference type="ChEBI" id="CHEBI:456216"/>
        <dbReference type="EC" id="2.7.11.1"/>
    </reaction>
</comment>
<keyword evidence="6" id="KW-0723">Serine/threonine-protein kinase</keyword>
<evidence type="ECO:0000256" key="12">
    <source>
        <dbReference type="ARBA" id="ARBA00033194"/>
    </source>
</evidence>
<evidence type="ECO:0000256" key="11">
    <source>
        <dbReference type="ARBA" id="ARBA00030980"/>
    </source>
</evidence>
<evidence type="ECO:0000256" key="14">
    <source>
        <dbReference type="ARBA" id="ARBA00048679"/>
    </source>
</evidence>
<dbReference type="GO" id="GO:0016301">
    <property type="term" value="F:kinase activity"/>
    <property type="evidence" value="ECO:0007669"/>
    <property type="project" value="UniProtKB-KW"/>
</dbReference>
<evidence type="ECO:0000256" key="5">
    <source>
        <dbReference type="ARBA" id="ARBA00019973"/>
    </source>
</evidence>
<dbReference type="GeneID" id="92043466"/>
<name>A0ABR1WMQ5_9PEZI</name>
<comment type="caution">
    <text evidence="18">The sequence shown here is derived from an EMBL/GenBank/DDBJ whole genome shotgun (WGS) entry which is preliminary data.</text>
</comment>
<evidence type="ECO:0000256" key="4">
    <source>
        <dbReference type="ARBA" id="ARBA00013948"/>
    </source>
</evidence>
<dbReference type="SUPFAM" id="SSF56112">
    <property type="entry name" value="Protein kinase-like (PK-like)"/>
    <property type="match status" value="1"/>
</dbReference>
<dbReference type="PROSITE" id="PS50011">
    <property type="entry name" value="PROTEIN_KINASE_DOM"/>
    <property type="match status" value="1"/>
</dbReference>
<comment type="function">
    <text evidence="1">Component of the EKC/KEOPS complex that is required for the formation of a threonylcarbamoyl group on adenosine at position 37 (t(6)A37) in tRNAs that read codons beginning with adenine. The complex is probably involved in the transfer of the threonylcarbamoyl moiety of threonylcarbamoyl-AMP (TC-AMP) to the N6 group of A37. BUD32 has ATPase activity in the context of the EKC/KEOPS complex and likely plays a supporting role to the catalytic subunit KAE1. The EKC/KEOPS complex also promotes both telomere uncapping and telomere elongation. The complex is required for efficient recruitment of transcriptional coactivators.</text>
</comment>
<feature type="region of interest" description="Disordered" evidence="15">
    <location>
        <begin position="1"/>
        <end position="29"/>
    </location>
</feature>
<protein>
    <recommendedName>
        <fullName evidence="5">EKC/KEOPS complex subunit BUD32</fullName>
        <ecNumber evidence="3">2.7.11.1</ecNumber>
    </recommendedName>
    <alternativeName>
        <fullName evidence="11 12">Atypical Serine/threonine protein kinase BUD32</fullName>
    </alternativeName>
    <alternativeName>
        <fullName evidence="4">EKC/KEOPS complex subunit bud32</fullName>
    </alternativeName>
</protein>
<dbReference type="RefSeq" id="XP_066669329.1">
    <property type="nucleotide sequence ID" value="XM_066810406.1"/>
</dbReference>
<dbReference type="InterPro" id="IPR051175">
    <property type="entry name" value="CLK_kinases"/>
</dbReference>
<dbReference type="Gene3D" id="3.30.200.20">
    <property type="entry name" value="Phosphorylase Kinase, domain 1"/>
    <property type="match status" value="1"/>
</dbReference>
<evidence type="ECO:0000256" key="15">
    <source>
        <dbReference type="SAM" id="MobiDB-lite"/>
    </source>
</evidence>
<evidence type="ECO:0000256" key="3">
    <source>
        <dbReference type="ARBA" id="ARBA00012513"/>
    </source>
</evidence>
<keyword evidence="19" id="KW-1185">Reference proteome</keyword>
<evidence type="ECO:0000313" key="19">
    <source>
        <dbReference type="Proteomes" id="UP001433268"/>
    </source>
</evidence>
<evidence type="ECO:0000313" key="18">
    <source>
        <dbReference type="EMBL" id="KAK8084820.1"/>
    </source>
</evidence>
<evidence type="ECO:0000256" key="2">
    <source>
        <dbReference type="ARBA" id="ARBA00011534"/>
    </source>
</evidence>
<dbReference type="InterPro" id="IPR000719">
    <property type="entry name" value="Prot_kinase_dom"/>
</dbReference>
<keyword evidence="16" id="KW-0472">Membrane</keyword>
<dbReference type="InterPro" id="IPR008266">
    <property type="entry name" value="Tyr_kinase_AS"/>
</dbReference>
<proteinExistence type="predicted"/>
<organism evidence="18 19">
    <name type="scientific">Apiospora hydei</name>
    <dbReference type="NCBI Taxonomy" id="1337664"/>
    <lineage>
        <taxon>Eukaryota</taxon>
        <taxon>Fungi</taxon>
        <taxon>Dikarya</taxon>
        <taxon>Ascomycota</taxon>
        <taxon>Pezizomycotina</taxon>
        <taxon>Sordariomycetes</taxon>
        <taxon>Xylariomycetidae</taxon>
        <taxon>Amphisphaeriales</taxon>
        <taxon>Apiosporaceae</taxon>
        <taxon>Apiospora</taxon>
    </lineage>
</organism>
<evidence type="ECO:0000256" key="9">
    <source>
        <dbReference type="ARBA" id="ARBA00022777"/>
    </source>
</evidence>
<dbReference type="Pfam" id="PF00069">
    <property type="entry name" value="Pkinase"/>
    <property type="match status" value="2"/>
</dbReference>
<keyword evidence="7" id="KW-0808">Transferase</keyword>
<keyword evidence="8" id="KW-0547">Nucleotide-binding</keyword>
<reference evidence="18 19" key="1">
    <citation type="submission" date="2023-01" db="EMBL/GenBank/DDBJ databases">
        <title>Analysis of 21 Apiospora genomes using comparative genomics revels a genus with tremendous synthesis potential of carbohydrate active enzymes and secondary metabolites.</title>
        <authorList>
            <person name="Sorensen T."/>
        </authorList>
    </citation>
    <scope>NUCLEOTIDE SEQUENCE [LARGE SCALE GENOMIC DNA]</scope>
    <source>
        <strain evidence="18 19">CBS 114990</strain>
    </source>
</reference>
<dbReference type="Proteomes" id="UP001433268">
    <property type="component" value="Unassembled WGS sequence"/>
</dbReference>
<evidence type="ECO:0000256" key="16">
    <source>
        <dbReference type="SAM" id="Phobius"/>
    </source>
</evidence>